<comment type="caution">
    <text evidence="1">The sequence shown here is derived from an EMBL/GenBank/DDBJ whole genome shotgun (WGS) entry which is preliminary data.</text>
</comment>
<sequence length="95" mass="11042">MNNGINECIGRMKISSNVRSKQKHIDEALKIVNRNRKYRNDPLYGMFIKRVVTGLCEGINNSDIFEVIRVMQKTIKPKSRMSGKYSCIEELDCSW</sequence>
<dbReference type="InParanoid" id="A0A0B2UNF0"/>
<evidence type="ECO:0000313" key="1">
    <source>
        <dbReference type="EMBL" id="KHN70490.1"/>
    </source>
</evidence>
<gene>
    <name evidence="1" type="ORF">M896_011440</name>
</gene>
<dbReference type="OrthoDB" id="2189996at2759"/>
<accession>A0A0B2UNF0</accession>
<dbReference type="GeneID" id="26260987"/>
<evidence type="ECO:0000313" key="2">
    <source>
        <dbReference type="Proteomes" id="UP000031056"/>
    </source>
</evidence>
<dbReference type="EMBL" id="JOKQ01000001">
    <property type="protein sequence ID" value="KHN70490.1"/>
    <property type="molecule type" value="Genomic_DNA"/>
</dbReference>
<dbReference type="AlphaFoldDB" id="A0A0B2UNF0"/>
<organism evidence="1 2">
    <name type="scientific">Ordospora colligata OC4</name>
    <dbReference type="NCBI Taxonomy" id="1354746"/>
    <lineage>
        <taxon>Eukaryota</taxon>
        <taxon>Fungi</taxon>
        <taxon>Fungi incertae sedis</taxon>
        <taxon>Microsporidia</taxon>
        <taxon>Ordosporidae</taxon>
        <taxon>Ordospora</taxon>
    </lineage>
</organism>
<proteinExistence type="predicted"/>
<keyword evidence="2" id="KW-1185">Reference proteome</keyword>
<dbReference type="RefSeq" id="XP_014564532.1">
    <property type="nucleotide sequence ID" value="XM_014709046.1"/>
</dbReference>
<dbReference type="HOGENOM" id="CLU_2483350_0_0_1"/>
<dbReference type="Proteomes" id="UP000031056">
    <property type="component" value="Unassembled WGS sequence"/>
</dbReference>
<reference evidence="1 2" key="1">
    <citation type="journal article" date="2014" name="MBio">
        <title>The Ordospora colligata genome; evolution of extreme reduction in microsporidia and host-to-parasite horizontal gene transfer.</title>
        <authorList>
            <person name="Pombert J.-F."/>
            <person name="Haag K.L."/>
            <person name="Beidas S."/>
            <person name="Ebert D."/>
            <person name="Keeling P.J."/>
        </authorList>
    </citation>
    <scope>NUCLEOTIDE SEQUENCE [LARGE SCALE GENOMIC DNA]</scope>
    <source>
        <strain evidence="1 2">OC4</strain>
    </source>
</reference>
<dbReference type="VEuPathDB" id="MicrosporidiaDB:M896_011440"/>
<name>A0A0B2UNF0_9MICR</name>
<protein>
    <submittedName>
        <fullName evidence="1">Uncharacterized protein</fullName>
    </submittedName>
</protein>